<evidence type="ECO:0000313" key="4">
    <source>
        <dbReference type="RefSeq" id="XP_011029790.1"/>
    </source>
</evidence>
<sequence>MSTSSARRLRDRNGVAAATAAQKPTKTVTLNSTSYNNRNSAIKGWLPGKENPTRLNSRAQKPSVLPVPRVDKAAVGDCSEGRMRWSTSSEPRGRSPSPSGFIRVFRDSRVSKGESGQRVVSSAGKKNGSRSLKENGGFSVELKKRNGLCEGNDLKILESKKQLCGLKLLNDNCNKQVNLRKSSELDSNLDSKAANVCKFDKLHAEKSEPEFKFDSFREYSEKSSAKCKVLENLKDKGLSDEGSGSKIGVKYPSKLHDKLAFLEGKVKRIASDIKKTKEMLDMNNPDASKVILSDIQDKISGIEKAMGNVAGTGTSRSGGNDTGTAVVVEKNESEKVKDVKSSVKGLNTEELEERLFPHHKLLRNRTSLKAPIASCQSHESGCELKAGEKFSGPIEENPKVFEFLYSLGKEDKKVTMRDAKVCLESFEVQEMGDGSVSGKQDSSNMFNLKCEDLVLTTDETLDEFDDQENGNTIMIGEETEDNILYEVNEIGTKNSTGGWFVSEGESILLTHDDGSCSFYDIANCEEKAVYKPPGVVSPNIWRDCWMIRAPGADGCSGRYVVAASAGNTLDSGFCSWDFYAKDVRAFHIEDGGTTASRTVLGPLPNNTASRRNALSSILSPETRQWWYKPCGPLIISAASSQKVVKVHDIRDGEQIMKWEVQKPVLAMDYSSPLQWRNRGKVVVAEAETISVWDVNSVNPQSLLSISSSGRKISALHVINTDAELGGGVRQRATSAEAEGNDGVFCTHDSINVLDFRNPSGIGLKIPKIGANVPSVFSRGDSIYIGCANTRFAGKKHPCSQVQHFSMRKQRLVNTYSLPESNAHPHYSAITQVWGNSNLVMGVCGSGLFAFDALKDDAPQSLTGDTGSTQKVKDVIGPDDLYSPSFDYLASRALLVSRDRPALWKRLL</sequence>
<dbReference type="Proteomes" id="UP000694918">
    <property type="component" value="Unplaced"/>
</dbReference>
<dbReference type="RefSeq" id="XP_011029790.1">
    <property type="nucleotide sequence ID" value="XM_011031488.1"/>
</dbReference>
<dbReference type="InterPro" id="IPR015943">
    <property type="entry name" value="WD40/YVTN_repeat-like_dom_sf"/>
</dbReference>
<dbReference type="GeneID" id="105129428"/>
<evidence type="ECO:0000313" key="3">
    <source>
        <dbReference type="Proteomes" id="UP000694918"/>
    </source>
</evidence>
<dbReference type="Gene3D" id="2.130.10.10">
    <property type="entry name" value="YVTN repeat-like/Quinoprotein amine dehydrogenase"/>
    <property type="match status" value="1"/>
</dbReference>
<feature type="compositionally biased region" description="Polar residues" evidence="1">
    <location>
        <begin position="30"/>
        <end position="40"/>
    </location>
</feature>
<dbReference type="InterPro" id="IPR045289">
    <property type="entry name" value="At4g14310-like"/>
</dbReference>
<dbReference type="AlphaFoldDB" id="A0AAJ6UHF5"/>
<dbReference type="PANTHER" id="PTHR35492">
    <property type="entry name" value="TRANSDUCIN/WD40 REPEAT-LIKE SUPERFAMILY PROTEIN"/>
    <property type="match status" value="1"/>
</dbReference>
<dbReference type="InterPro" id="IPR036322">
    <property type="entry name" value="WD40_repeat_dom_sf"/>
</dbReference>
<reference evidence="4" key="1">
    <citation type="submission" date="2025-08" db="UniProtKB">
        <authorList>
            <consortium name="RefSeq"/>
        </authorList>
    </citation>
    <scope>IDENTIFICATION</scope>
</reference>
<gene>
    <name evidence="4" type="primary">LOC105129428</name>
</gene>
<proteinExistence type="predicted"/>
<name>A0AAJ6UHF5_POPEU</name>
<feature type="compositionally biased region" description="Basic and acidic residues" evidence="1">
    <location>
        <begin position="69"/>
        <end position="83"/>
    </location>
</feature>
<dbReference type="SUPFAM" id="SSF50978">
    <property type="entry name" value="WD40 repeat-like"/>
    <property type="match status" value="1"/>
</dbReference>
<dbReference type="KEGG" id="peu:105129428"/>
<organism evidence="3 4">
    <name type="scientific">Populus euphratica</name>
    <name type="common">Euphrates poplar</name>
    <dbReference type="NCBI Taxonomy" id="75702"/>
    <lineage>
        <taxon>Eukaryota</taxon>
        <taxon>Viridiplantae</taxon>
        <taxon>Streptophyta</taxon>
        <taxon>Embryophyta</taxon>
        <taxon>Tracheophyta</taxon>
        <taxon>Spermatophyta</taxon>
        <taxon>Magnoliopsida</taxon>
        <taxon>eudicotyledons</taxon>
        <taxon>Gunneridae</taxon>
        <taxon>Pentapetalae</taxon>
        <taxon>rosids</taxon>
        <taxon>fabids</taxon>
        <taxon>Malpighiales</taxon>
        <taxon>Salicaceae</taxon>
        <taxon>Saliceae</taxon>
        <taxon>Populus</taxon>
    </lineage>
</organism>
<dbReference type="PANTHER" id="PTHR35492:SF1">
    <property type="entry name" value="TRANSDUCIN_WD40 REPEAT-LIKE SUPERFAMILY PROTEIN"/>
    <property type="match status" value="1"/>
</dbReference>
<feature type="compositionally biased region" description="Low complexity" evidence="1">
    <location>
        <begin position="86"/>
        <end position="100"/>
    </location>
</feature>
<protein>
    <submittedName>
        <fullName evidence="4">Uncharacterized protein LOC105129428</fullName>
    </submittedName>
</protein>
<keyword evidence="3" id="KW-1185">Reference proteome</keyword>
<feature type="domain" description="At4g14310 8-bladed propeller" evidence="2">
    <location>
        <begin position="619"/>
        <end position="902"/>
    </location>
</feature>
<dbReference type="Pfam" id="PF25465">
    <property type="entry name" value="Beta-prop_At4g14310"/>
    <property type="match status" value="1"/>
</dbReference>
<evidence type="ECO:0000259" key="2">
    <source>
        <dbReference type="Pfam" id="PF25465"/>
    </source>
</evidence>
<feature type="region of interest" description="Disordered" evidence="1">
    <location>
        <begin position="1"/>
        <end position="134"/>
    </location>
</feature>
<accession>A0AAJ6UHF5</accession>
<evidence type="ECO:0000256" key="1">
    <source>
        <dbReference type="SAM" id="MobiDB-lite"/>
    </source>
</evidence>
<dbReference type="InterPro" id="IPR057442">
    <property type="entry name" value="Beta-prop_At4g14310"/>
</dbReference>
<feature type="compositionally biased region" description="Low complexity" evidence="1">
    <location>
        <begin position="15"/>
        <end position="29"/>
    </location>
</feature>